<dbReference type="EMBL" id="CACVBM020001170">
    <property type="protein sequence ID" value="CAA7037121.1"/>
    <property type="molecule type" value="Genomic_DNA"/>
</dbReference>
<comment type="caution">
    <text evidence="1">The sequence shown here is derived from an EMBL/GenBank/DDBJ whole genome shotgun (WGS) entry which is preliminary data.</text>
</comment>
<evidence type="ECO:0000313" key="1">
    <source>
        <dbReference type="EMBL" id="CAA7037121.1"/>
    </source>
</evidence>
<reference evidence="1" key="1">
    <citation type="submission" date="2020-01" db="EMBL/GenBank/DDBJ databases">
        <authorList>
            <person name="Mishra B."/>
        </authorList>
    </citation>
    <scope>NUCLEOTIDE SEQUENCE [LARGE SCALE GENOMIC DNA]</scope>
</reference>
<gene>
    <name evidence="1" type="ORF">MERR_LOCUS24356</name>
</gene>
<name>A0A6D2JKK2_9BRAS</name>
<organism evidence="1 2">
    <name type="scientific">Microthlaspi erraticum</name>
    <dbReference type="NCBI Taxonomy" id="1685480"/>
    <lineage>
        <taxon>Eukaryota</taxon>
        <taxon>Viridiplantae</taxon>
        <taxon>Streptophyta</taxon>
        <taxon>Embryophyta</taxon>
        <taxon>Tracheophyta</taxon>
        <taxon>Spermatophyta</taxon>
        <taxon>Magnoliopsida</taxon>
        <taxon>eudicotyledons</taxon>
        <taxon>Gunneridae</taxon>
        <taxon>Pentapetalae</taxon>
        <taxon>rosids</taxon>
        <taxon>malvids</taxon>
        <taxon>Brassicales</taxon>
        <taxon>Brassicaceae</taxon>
        <taxon>Coluteocarpeae</taxon>
        <taxon>Microthlaspi</taxon>
    </lineage>
</organism>
<sequence>MVSGNPRAPPPPSCAFKEFLLGPTAESITAAYCVYGAPTIHMNMGLLCSCLSRRCETCIKKQNYHPTMTMVEPTVISTTSLRGDDFHKYVRMLEETINFYAPHQSLLVKLFIRSSVPPASLLTKLPSSLKTEKDDRQGYVCKGSGLLTYETLNKRL</sequence>
<proteinExistence type="predicted"/>
<evidence type="ECO:0000313" key="2">
    <source>
        <dbReference type="Proteomes" id="UP000467841"/>
    </source>
</evidence>
<keyword evidence="2" id="KW-1185">Reference proteome</keyword>
<dbReference type="Proteomes" id="UP000467841">
    <property type="component" value="Unassembled WGS sequence"/>
</dbReference>
<dbReference type="AlphaFoldDB" id="A0A6D2JKK2"/>
<accession>A0A6D2JKK2</accession>
<protein>
    <submittedName>
        <fullName evidence="1">Uncharacterized protein</fullName>
    </submittedName>
</protein>